<evidence type="ECO:0000256" key="1">
    <source>
        <dbReference type="ARBA" id="ARBA00022884"/>
    </source>
</evidence>
<dbReference type="EMBL" id="JAVDPF010000051">
    <property type="protein sequence ID" value="KAL1866380.1"/>
    <property type="molecule type" value="Genomic_DNA"/>
</dbReference>
<dbReference type="CDD" id="cd12528">
    <property type="entry name" value="RRM2_MEI2_fungi"/>
    <property type="match status" value="1"/>
</dbReference>
<feature type="region of interest" description="Disordered" evidence="3">
    <location>
        <begin position="649"/>
        <end position="683"/>
    </location>
</feature>
<feature type="region of interest" description="Disordered" evidence="3">
    <location>
        <begin position="1"/>
        <end position="52"/>
    </location>
</feature>
<evidence type="ECO:0000313" key="6">
    <source>
        <dbReference type="Proteomes" id="UP001583193"/>
    </source>
</evidence>
<comment type="caution">
    <text evidence="5">The sequence shown here is derived from an EMBL/GenBank/DDBJ whole genome shotgun (WGS) entry which is preliminary data.</text>
</comment>
<dbReference type="PANTHER" id="PTHR23189">
    <property type="entry name" value="RNA RECOGNITION MOTIF-CONTAINING"/>
    <property type="match status" value="1"/>
</dbReference>
<dbReference type="Pfam" id="PF04059">
    <property type="entry name" value="RRM_2"/>
    <property type="match status" value="1"/>
</dbReference>
<dbReference type="InterPro" id="IPR034863">
    <property type="entry name" value="Fungal_Mei2-like_RRM2"/>
</dbReference>
<dbReference type="InterPro" id="IPR034862">
    <property type="entry name" value="Fungal_Mei2-like_RRM3"/>
</dbReference>
<dbReference type="InterPro" id="IPR007201">
    <property type="entry name" value="Mei2-like_Rrm_C"/>
</dbReference>
<dbReference type="Proteomes" id="UP001583193">
    <property type="component" value="Unassembled WGS sequence"/>
</dbReference>
<dbReference type="PROSITE" id="PS50102">
    <property type="entry name" value="RRM"/>
    <property type="match status" value="1"/>
</dbReference>
<gene>
    <name evidence="5" type="ORF">Plec18167_009048</name>
</gene>
<evidence type="ECO:0000256" key="2">
    <source>
        <dbReference type="PROSITE-ProRule" id="PRU00176"/>
    </source>
</evidence>
<keyword evidence="1 2" id="KW-0694">RNA-binding</keyword>
<dbReference type="InterPro" id="IPR000504">
    <property type="entry name" value="RRM_dom"/>
</dbReference>
<dbReference type="InterPro" id="IPR035979">
    <property type="entry name" value="RBD_domain_sf"/>
</dbReference>
<sequence>MRTEDYMHPSSSPHTSNGGASHHGSPDTKLTAYSPEDLRSKGASGPTVCSTSSEDEIREFYAALGPDPFIAPPTGRGRVQLSPTASSFTPLGPPSGNDQHHSRLLTSIGSGVRYLAANSEPDHGLLSKGNERLADKTISDFGPIGKAKAGHEHGHYPPMITGQFDQERRSRAFVIEDVPTGLSYLTLAGLFSRREFRTLKGPVLSDLRSKGKISVAFTDSREAQTAMDKIHHLRPEWRILPLTAKEYAQRSDMPLSNQVSDFEGQVFVSVYYDSRDPNLHEQSVGQSLKDLAETFGDLKLFHAVPTGQDNVSDFLVEFFDTRDSENAVVTLNGTSVNNCLLEVKLYKPDLDSGPGRDSVATPMRQISPLRGAAGNQMYSSNTMGSLGRVPHSPFLELSPTGRSTVPRGERAGLMEWMSRFEERNVYPPRTELSRYPDPRSTNQNFVDVERIRCGLDVRTTIMLRNIPNKIDQAMLKEIVDETSRGKYDFMYLRIDFANNCNVGYAFINFEDPIDIIDFVNARSGRNWNCFNSDKVAEISYATIQGKDCLVQKFRNSSVMLEHPSFRPKIFHTGTGPLAGTEDRFPGPDNPSKMRRSVENAEHVGLFAPRVGQQYRDEQRRRRSQYDRGTTAAEREIVYVRTCTPRRAPAMGATINGPRSAPLTLPAFRPWYDSQSSPRGPKTS</sequence>
<protein>
    <recommendedName>
        <fullName evidence="4">RRM domain-containing protein</fullName>
    </recommendedName>
</protein>
<name>A0ABR3WRV5_9EURO</name>
<dbReference type="InterPro" id="IPR012677">
    <property type="entry name" value="Nucleotide-bd_a/b_plait_sf"/>
</dbReference>
<reference evidence="5 6" key="1">
    <citation type="journal article" date="2024" name="IMA Fungus">
        <title>IMA Genome - F19 : A genome assembly and annotation guide to empower mycologists, including annotated draft genome sequences of Ceratocystis pirilliformis, Diaporthe australafricana, Fusarium ophioides, Paecilomyces lecythidis, and Sporothrix stenoceras.</title>
        <authorList>
            <person name="Aylward J."/>
            <person name="Wilson A.M."/>
            <person name="Visagie C.M."/>
            <person name="Spraker J."/>
            <person name="Barnes I."/>
            <person name="Buitendag C."/>
            <person name="Ceriani C."/>
            <person name="Del Mar Angel L."/>
            <person name="du Plessis D."/>
            <person name="Fuchs T."/>
            <person name="Gasser K."/>
            <person name="Kramer D."/>
            <person name="Li W."/>
            <person name="Munsamy K."/>
            <person name="Piso A."/>
            <person name="Price J.L."/>
            <person name="Sonnekus B."/>
            <person name="Thomas C."/>
            <person name="van der Nest A."/>
            <person name="van Dijk A."/>
            <person name="van Heerden A."/>
            <person name="van Vuuren N."/>
            <person name="Yilmaz N."/>
            <person name="Duong T.A."/>
            <person name="van der Merwe N.A."/>
            <person name="Wingfield M.J."/>
            <person name="Wingfield B.D."/>
        </authorList>
    </citation>
    <scope>NUCLEOTIDE SEQUENCE [LARGE SCALE GENOMIC DNA]</scope>
    <source>
        <strain evidence="5 6">CMW 18167</strain>
    </source>
</reference>
<dbReference type="SUPFAM" id="SSF54928">
    <property type="entry name" value="RNA-binding domain, RBD"/>
    <property type="match status" value="1"/>
</dbReference>
<feature type="compositionally biased region" description="Polar residues" evidence="3">
    <location>
        <begin position="672"/>
        <end position="683"/>
    </location>
</feature>
<accession>A0ABR3WRV5</accession>
<dbReference type="Gene3D" id="3.30.70.330">
    <property type="match status" value="1"/>
</dbReference>
<proteinExistence type="predicted"/>
<keyword evidence="6" id="KW-1185">Reference proteome</keyword>
<organism evidence="5 6">
    <name type="scientific">Paecilomyces lecythidis</name>
    <dbReference type="NCBI Taxonomy" id="3004212"/>
    <lineage>
        <taxon>Eukaryota</taxon>
        <taxon>Fungi</taxon>
        <taxon>Dikarya</taxon>
        <taxon>Ascomycota</taxon>
        <taxon>Pezizomycotina</taxon>
        <taxon>Eurotiomycetes</taxon>
        <taxon>Eurotiomycetidae</taxon>
        <taxon>Eurotiales</taxon>
        <taxon>Thermoascaceae</taxon>
        <taxon>Paecilomyces</taxon>
    </lineage>
</organism>
<dbReference type="CDD" id="cd12532">
    <property type="entry name" value="RRM3_MEI2_fungi"/>
    <property type="match status" value="1"/>
</dbReference>
<evidence type="ECO:0000256" key="3">
    <source>
        <dbReference type="SAM" id="MobiDB-lite"/>
    </source>
</evidence>
<feature type="compositionally biased region" description="Polar residues" evidence="3">
    <location>
        <begin position="9"/>
        <end position="19"/>
    </location>
</feature>
<feature type="domain" description="RRM" evidence="4">
    <location>
        <begin position="459"/>
        <end position="543"/>
    </location>
</feature>
<evidence type="ECO:0000313" key="5">
    <source>
        <dbReference type="EMBL" id="KAL1866380.1"/>
    </source>
</evidence>
<evidence type="ECO:0000259" key="4">
    <source>
        <dbReference type="PROSITE" id="PS50102"/>
    </source>
</evidence>